<dbReference type="OrthoDB" id="1149028at2"/>
<dbReference type="PROSITE" id="PS50005">
    <property type="entry name" value="TPR"/>
    <property type="match status" value="3"/>
</dbReference>
<sequence length="414" mass="46481">MKKQAIIALALGVSAFSFAQKKELKSAEKAINKNNFSEATSLLNEVESMLPEMDGKLADKYYYLKGLAIYANGQGNEKVDEIIANFDKVKGAYETEIADTKQNIVNTILTKSNDLYQSAKYVEASKGFKKLYKLVPADTTYLYYAAASAVSGNDYDAAAENYEELIKLGYTGIEKQYSAVNKETGEVEFFPKSQRDLFVRTGSHIKPAETLTKSRRGEIIKNIAFIYLSQDKTEKALAAIQNARKMDPNDANLIVNEANIYYKNGDQKKYKELIEQAIELDPTNIDLIFNLGVVAAENGETEKAKEYYKKVIEMDPTYVNAQTNMAALILSGENALIEEMNGLGTSNADNIRYDQLKEERTQLYRNSIPYLESVLKIQPDNIDVARTLMNIYSAIDDTVKTKEMRALIQSLEKN</sequence>
<dbReference type="InterPro" id="IPR051685">
    <property type="entry name" value="Ycf3/AcsC/BcsC/TPR_MFPF"/>
</dbReference>
<evidence type="ECO:0000256" key="3">
    <source>
        <dbReference type="PROSITE-ProRule" id="PRU00339"/>
    </source>
</evidence>
<reference evidence="5 6" key="1">
    <citation type="submission" date="2018-07" db="EMBL/GenBank/DDBJ databases">
        <title>Oceanihabitans testaceum sp. nov., isolated from marine sediment.</title>
        <authorList>
            <person name="Li C.-M."/>
        </authorList>
    </citation>
    <scope>NUCLEOTIDE SEQUENCE [LARGE SCALE GENOMIC DNA]</scope>
    <source>
        <strain evidence="5 6">S9-10</strain>
    </source>
</reference>
<dbReference type="InterPro" id="IPR011990">
    <property type="entry name" value="TPR-like_helical_dom_sf"/>
</dbReference>
<proteinExistence type="predicted"/>
<feature type="repeat" description="TPR" evidence="3">
    <location>
        <begin position="217"/>
        <end position="250"/>
    </location>
</feature>
<feature type="signal peptide" evidence="4">
    <location>
        <begin position="1"/>
        <end position="19"/>
    </location>
</feature>
<gene>
    <name evidence="5" type="ORF">DU428_05940</name>
</gene>
<keyword evidence="6" id="KW-1185">Reference proteome</keyword>
<organism evidence="5 6">
    <name type="scientific">Oceanihabitans sediminis</name>
    <dbReference type="NCBI Taxonomy" id="1812012"/>
    <lineage>
        <taxon>Bacteria</taxon>
        <taxon>Pseudomonadati</taxon>
        <taxon>Bacteroidota</taxon>
        <taxon>Flavobacteriia</taxon>
        <taxon>Flavobacteriales</taxon>
        <taxon>Flavobacteriaceae</taxon>
        <taxon>Oceanihabitans</taxon>
    </lineage>
</organism>
<feature type="repeat" description="TPR" evidence="3">
    <location>
        <begin position="251"/>
        <end position="284"/>
    </location>
</feature>
<protein>
    <submittedName>
        <fullName evidence="5">Tetratricopeptide repeat protein</fullName>
    </submittedName>
</protein>
<dbReference type="PROSITE" id="PS50293">
    <property type="entry name" value="TPR_REGION"/>
    <property type="match status" value="1"/>
</dbReference>
<dbReference type="PANTHER" id="PTHR44943:SF8">
    <property type="entry name" value="TPR REPEAT-CONTAINING PROTEIN MJ0263"/>
    <property type="match status" value="1"/>
</dbReference>
<dbReference type="Proteomes" id="UP000252249">
    <property type="component" value="Unassembled WGS sequence"/>
</dbReference>
<dbReference type="Gene3D" id="1.25.40.10">
    <property type="entry name" value="Tetratricopeptide repeat domain"/>
    <property type="match status" value="2"/>
</dbReference>
<feature type="chain" id="PRO_5016686288" evidence="4">
    <location>
        <begin position="20"/>
        <end position="414"/>
    </location>
</feature>
<feature type="repeat" description="TPR" evidence="3">
    <location>
        <begin position="285"/>
        <end position="318"/>
    </location>
</feature>
<evidence type="ECO:0000256" key="4">
    <source>
        <dbReference type="SAM" id="SignalP"/>
    </source>
</evidence>
<evidence type="ECO:0000313" key="5">
    <source>
        <dbReference type="EMBL" id="RCU57336.1"/>
    </source>
</evidence>
<keyword evidence="2 3" id="KW-0802">TPR repeat</keyword>
<name>A0A368P4H3_9FLAO</name>
<dbReference type="SMART" id="SM00028">
    <property type="entry name" value="TPR"/>
    <property type="match status" value="4"/>
</dbReference>
<evidence type="ECO:0000256" key="1">
    <source>
        <dbReference type="ARBA" id="ARBA00022737"/>
    </source>
</evidence>
<dbReference type="PANTHER" id="PTHR44943">
    <property type="entry name" value="CELLULOSE SYNTHASE OPERON PROTEIN C"/>
    <property type="match status" value="1"/>
</dbReference>
<dbReference type="Pfam" id="PF13431">
    <property type="entry name" value="TPR_17"/>
    <property type="match status" value="1"/>
</dbReference>
<dbReference type="RefSeq" id="WP_072349013.1">
    <property type="nucleotide sequence ID" value="NZ_JAWVXR010000002.1"/>
</dbReference>
<comment type="caution">
    <text evidence="5">The sequence shown here is derived from an EMBL/GenBank/DDBJ whole genome shotgun (WGS) entry which is preliminary data.</text>
</comment>
<dbReference type="AlphaFoldDB" id="A0A368P4H3"/>
<accession>A0A368P4H3</accession>
<dbReference type="SUPFAM" id="SSF48452">
    <property type="entry name" value="TPR-like"/>
    <property type="match status" value="2"/>
</dbReference>
<dbReference type="InterPro" id="IPR019734">
    <property type="entry name" value="TPR_rpt"/>
</dbReference>
<keyword evidence="1" id="KW-0677">Repeat</keyword>
<evidence type="ECO:0000313" key="6">
    <source>
        <dbReference type="Proteomes" id="UP000252249"/>
    </source>
</evidence>
<keyword evidence="4" id="KW-0732">Signal</keyword>
<dbReference type="EMBL" id="QPIG01000002">
    <property type="protein sequence ID" value="RCU57336.1"/>
    <property type="molecule type" value="Genomic_DNA"/>
</dbReference>
<evidence type="ECO:0000256" key="2">
    <source>
        <dbReference type="ARBA" id="ARBA00022803"/>
    </source>
</evidence>